<organism evidence="6 7">
    <name type="scientific">Paraburkholderia caledonica</name>
    <dbReference type="NCBI Taxonomy" id="134536"/>
    <lineage>
        <taxon>Bacteria</taxon>
        <taxon>Pseudomonadati</taxon>
        <taxon>Pseudomonadota</taxon>
        <taxon>Betaproteobacteria</taxon>
        <taxon>Burkholderiales</taxon>
        <taxon>Burkholderiaceae</taxon>
        <taxon>Paraburkholderia</taxon>
    </lineage>
</organism>
<dbReference type="InterPro" id="IPR029039">
    <property type="entry name" value="Flavoprotein-like_sf"/>
</dbReference>
<dbReference type="PANTHER" id="PTHR43408:SF2">
    <property type="entry name" value="FMN REDUCTASE (NADPH)"/>
    <property type="match status" value="1"/>
</dbReference>
<dbReference type="SUPFAM" id="SSF52218">
    <property type="entry name" value="Flavoproteins"/>
    <property type="match status" value="1"/>
</dbReference>
<protein>
    <submittedName>
        <fullName evidence="6">FMN reductase</fullName>
        <ecNumber evidence="6">1.5.1.38</ecNumber>
    </submittedName>
</protein>
<keyword evidence="2" id="KW-0285">Flavoprotein</keyword>
<dbReference type="InterPro" id="IPR005025">
    <property type="entry name" value="FMN_Rdtase-like_dom"/>
</dbReference>
<evidence type="ECO:0000256" key="3">
    <source>
        <dbReference type="ARBA" id="ARBA00022643"/>
    </source>
</evidence>
<dbReference type="AlphaFoldDB" id="A0AB73ILW3"/>
<dbReference type="InterPro" id="IPR019912">
    <property type="entry name" value="FMN_Rdtase_MsuE-like"/>
</dbReference>
<dbReference type="PANTHER" id="PTHR43408">
    <property type="entry name" value="FMN REDUCTASE (NADPH)"/>
    <property type="match status" value="1"/>
</dbReference>
<proteinExistence type="inferred from homology"/>
<dbReference type="Pfam" id="PF03358">
    <property type="entry name" value="FMN_red"/>
    <property type="match status" value="1"/>
</dbReference>
<evidence type="ECO:0000313" key="7">
    <source>
        <dbReference type="Proteomes" id="UP001229486"/>
    </source>
</evidence>
<evidence type="ECO:0000256" key="4">
    <source>
        <dbReference type="ARBA" id="ARBA00023002"/>
    </source>
</evidence>
<dbReference type="Gene3D" id="3.40.50.360">
    <property type="match status" value="1"/>
</dbReference>
<sequence>MSKRLKVVAVSGSLRRPSRTFALVEQLLHSIASVLPVDSHIVELSDIAPRLGATLDRTELPAEIQGHIHAIESADLLVVASPVYRASFSGLFKHLFDLVHHEALIDVPVLLAATGGSERHALVIDHQLRPLFSFFQARTLPVGVYASEHDFDAYAIASDALHERIALAVSRALPSLHFAASGTGRATLAA</sequence>
<name>A0AB73ILW3_9BURK</name>
<dbReference type="Proteomes" id="UP001229486">
    <property type="component" value="Unassembled WGS sequence"/>
</dbReference>
<feature type="domain" description="NADPH-dependent FMN reductase-like" evidence="5">
    <location>
        <begin position="6"/>
        <end position="150"/>
    </location>
</feature>
<evidence type="ECO:0000256" key="2">
    <source>
        <dbReference type="ARBA" id="ARBA00022630"/>
    </source>
</evidence>
<accession>A0AB73ILW3</accession>
<keyword evidence="4 6" id="KW-0560">Oxidoreductase</keyword>
<evidence type="ECO:0000313" key="6">
    <source>
        <dbReference type="EMBL" id="MDP9650941.1"/>
    </source>
</evidence>
<dbReference type="EC" id="1.5.1.38" evidence="6"/>
<dbReference type="InterPro" id="IPR051814">
    <property type="entry name" value="NAD(P)H-dep_FMN_reductase"/>
</dbReference>
<comment type="caution">
    <text evidence="6">The sequence shown here is derived from an EMBL/GenBank/DDBJ whole genome shotgun (WGS) entry which is preliminary data.</text>
</comment>
<dbReference type="NCBIfam" id="TIGR03566">
    <property type="entry name" value="FMN_reduc_MsuE"/>
    <property type="match status" value="1"/>
</dbReference>
<gene>
    <name evidence="6" type="ORF">J2793_006416</name>
</gene>
<evidence type="ECO:0000256" key="1">
    <source>
        <dbReference type="ARBA" id="ARBA00005990"/>
    </source>
</evidence>
<reference evidence="6" key="1">
    <citation type="submission" date="2023-07" db="EMBL/GenBank/DDBJ databases">
        <title>Sorghum-associated microbial communities from plants grown in Nebraska, USA.</title>
        <authorList>
            <person name="Schachtman D."/>
        </authorList>
    </citation>
    <scope>NUCLEOTIDE SEQUENCE</scope>
    <source>
        <strain evidence="6">DS1061</strain>
    </source>
</reference>
<keyword evidence="3" id="KW-0288">FMN</keyword>
<dbReference type="RefSeq" id="WP_392395673.1">
    <property type="nucleotide sequence ID" value="NZ_JAURTK010000014.1"/>
</dbReference>
<dbReference type="GO" id="GO:0052873">
    <property type="term" value="F:FMN reductase (NADPH) activity"/>
    <property type="evidence" value="ECO:0007669"/>
    <property type="project" value="UniProtKB-EC"/>
</dbReference>
<evidence type="ECO:0000259" key="5">
    <source>
        <dbReference type="Pfam" id="PF03358"/>
    </source>
</evidence>
<comment type="similarity">
    <text evidence="1">Belongs to the SsuE family.</text>
</comment>
<dbReference type="EMBL" id="JAURTK010000014">
    <property type="protein sequence ID" value="MDP9650941.1"/>
    <property type="molecule type" value="Genomic_DNA"/>
</dbReference>